<dbReference type="PANTHER" id="PTHR13096">
    <property type="entry name" value="MINA53 MYC INDUCED NUCLEAR ANTIGEN"/>
    <property type="match status" value="1"/>
</dbReference>
<dbReference type="RefSeq" id="WP_344026898.1">
    <property type="nucleotide sequence ID" value="NZ_BAAABX010000048.1"/>
</dbReference>
<organism evidence="5 6">
    <name type="scientific">Streptomyces luteireticuli</name>
    <dbReference type="NCBI Taxonomy" id="173858"/>
    <lineage>
        <taxon>Bacteria</taxon>
        <taxon>Bacillati</taxon>
        <taxon>Actinomycetota</taxon>
        <taxon>Actinomycetes</taxon>
        <taxon>Kitasatosporales</taxon>
        <taxon>Streptomycetaceae</taxon>
        <taxon>Streptomyces</taxon>
    </lineage>
</organism>
<sequence length="404" mass="43161">MSSPVRAYGLHDLTAPLGAVAFRRDVHGRTFHLFTGEPGDRFDALFGWQDLNSLLSHHRLTPRQLRVVRDGKLIASDEYMVPELTRRQVPWHRLDPGALAAEARSGATLVLSEVDAFHAGVGRLAAAVEHELRERVEVTAYAAWPGTKGYGTHRDDHDVLVLQLGGRKRWRLHGRAAGPAGAALAADGTAGPAVADVVLEPGQVLYLPRGWWHSACAEEGPSLHLTLGVWRPTAADLLGWLGSVLPDDPELDVTAVRDKGPGARAGVLSRLRAALDERLADPAVLETFFAERDAAHPARTAFAFPYAAADGPVASPDPEPDLDAGVRLTATRAVIEESPHGVVLRAGGAARRFDPALRPVLSTLLTGRTVALADLAAHLDGDRAAVRRAVLDLLAAGLLTVETV</sequence>
<dbReference type="PROSITE" id="PS51184">
    <property type="entry name" value="JMJC"/>
    <property type="match status" value="1"/>
</dbReference>
<dbReference type="PANTHER" id="PTHR13096:SF8">
    <property type="entry name" value="RIBOSOMAL OXYGENASE 1"/>
    <property type="match status" value="1"/>
</dbReference>
<name>A0ABN0YXJ0_9ACTN</name>
<comment type="caution">
    <text evidence="5">The sequence shown here is derived from an EMBL/GenBank/DDBJ whole genome shotgun (WGS) entry which is preliminary data.</text>
</comment>
<dbReference type="SUPFAM" id="SSF51197">
    <property type="entry name" value="Clavaminate synthase-like"/>
    <property type="match status" value="1"/>
</dbReference>
<protein>
    <recommendedName>
        <fullName evidence="4">JmjC domain-containing protein</fullName>
    </recommendedName>
</protein>
<keyword evidence="6" id="KW-1185">Reference proteome</keyword>
<dbReference type="EMBL" id="BAAABX010000048">
    <property type="protein sequence ID" value="GAA0417282.1"/>
    <property type="molecule type" value="Genomic_DNA"/>
</dbReference>
<evidence type="ECO:0000259" key="4">
    <source>
        <dbReference type="PROSITE" id="PS51184"/>
    </source>
</evidence>
<keyword evidence="2" id="KW-0479">Metal-binding</keyword>
<dbReference type="InterPro" id="IPR039994">
    <property type="entry name" value="NO66-like"/>
</dbReference>
<dbReference type="SMART" id="SM00558">
    <property type="entry name" value="JmjC"/>
    <property type="match status" value="1"/>
</dbReference>
<accession>A0ABN0YXJ0</accession>
<evidence type="ECO:0000313" key="5">
    <source>
        <dbReference type="EMBL" id="GAA0417282.1"/>
    </source>
</evidence>
<proteinExistence type="predicted"/>
<evidence type="ECO:0000256" key="2">
    <source>
        <dbReference type="ARBA" id="ARBA00022723"/>
    </source>
</evidence>
<feature type="domain" description="JmjC" evidence="4">
    <location>
        <begin position="89"/>
        <end position="246"/>
    </location>
</feature>
<evidence type="ECO:0000256" key="1">
    <source>
        <dbReference type="ARBA" id="ARBA00001954"/>
    </source>
</evidence>
<comment type="cofactor">
    <cofactor evidence="1">
        <name>Fe(2+)</name>
        <dbReference type="ChEBI" id="CHEBI:29033"/>
    </cofactor>
</comment>
<reference evidence="5 6" key="1">
    <citation type="journal article" date="2019" name="Int. J. Syst. Evol. Microbiol.">
        <title>The Global Catalogue of Microorganisms (GCM) 10K type strain sequencing project: providing services to taxonomists for standard genome sequencing and annotation.</title>
        <authorList>
            <consortium name="The Broad Institute Genomics Platform"/>
            <consortium name="The Broad Institute Genome Sequencing Center for Infectious Disease"/>
            <person name="Wu L."/>
            <person name="Ma J."/>
        </authorList>
    </citation>
    <scope>NUCLEOTIDE SEQUENCE [LARGE SCALE GENOMIC DNA]</scope>
    <source>
        <strain evidence="5 6">JCM 4788</strain>
    </source>
</reference>
<gene>
    <name evidence="5" type="ORF">GCM10010357_43310</name>
</gene>
<evidence type="ECO:0000313" key="6">
    <source>
        <dbReference type="Proteomes" id="UP001500879"/>
    </source>
</evidence>
<dbReference type="Gene3D" id="2.60.120.650">
    <property type="entry name" value="Cupin"/>
    <property type="match status" value="1"/>
</dbReference>
<dbReference type="Proteomes" id="UP001500879">
    <property type="component" value="Unassembled WGS sequence"/>
</dbReference>
<dbReference type="InterPro" id="IPR003347">
    <property type="entry name" value="JmjC_dom"/>
</dbReference>
<dbReference type="Pfam" id="PF08007">
    <property type="entry name" value="JmjC_2"/>
    <property type="match status" value="1"/>
</dbReference>
<keyword evidence="3" id="KW-0408">Iron</keyword>
<evidence type="ECO:0000256" key="3">
    <source>
        <dbReference type="ARBA" id="ARBA00023004"/>
    </source>
</evidence>